<comment type="caution">
    <text evidence="1">The sequence shown here is derived from an EMBL/GenBank/DDBJ whole genome shotgun (WGS) entry which is preliminary data.</text>
</comment>
<dbReference type="RefSeq" id="WP_176909053.1">
    <property type="nucleotide sequence ID" value="NZ_JABKAU010000024.1"/>
</dbReference>
<evidence type="ECO:0008006" key="3">
    <source>
        <dbReference type="Google" id="ProtNLM"/>
    </source>
</evidence>
<proteinExistence type="predicted"/>
<reference evidence="1 2" key="1">
    <citation type="submission" date="2020-05" db="EMBL/GenBank/DDBJ databases">
        <title>Hymenobacter terrestris sp. nov. and Hymenobacter lapidiphilus sp. nov., isolated from regoliths in Antarctica.</title>
        <authorList>
            <person name="Sedlacek I."/>
            <person name="Pantucek R."/>
            <person name="Zeman M."/>
            <person name="Holochova P."/>
            <person name="Kralova S."/>
            <person name="Stankova E."/>
            <person name="Sedo O."/>
            <person name="Micenkova L."/>
            <person name="Svec P."/>
            <person name="Gupta V."/>
            <person name="Sood U."/>
            <person name="Korpole U.S."/>
            <person name="Lal R."/>
        </authorList>
    </citation>
    <scope>NUCLEOTIDE SEQUENCE [LARGE SCALE GENOMIC DNA]</scope>
    <source>
        <strain evidence="1 2">P5342</strain>
    </source>
</reference>
<protein>
    <recommendedName>
        <fullName evidence="3">STAS/SEC14 domain-containing protein</fullName>
    </recommendedName>
</protein>
<organism evidence="1 2">
    <name type="scientific">Hymenobacter lapidiphilus</name>
    <dbReference type="NCBI Taxonomy" id="2608003"/>
    <lineage>
        <taxon>Bacteria</taxon>
        <taxon>Pseudomonadati</taxon>
        <taxon>Bacteroidota</taxon>
        <taxon>Cytophagia</taxon>
        <taxon>Cytophagales</taxon>
        <taxon>Hymenobacteraceae</taxon>
        <taxon>Hymenobacter</taxon>
    </lineage>
</organism>
<accession>A0A7Y7PQG2</accession>
<evidence type="ECO:0000313" key="1">
    <source>
        <dbReference type="EMBL" id="NVO32169.1"/>
    </source>
</evidence>
<dbReference type="AlphaFoldDB" id="A0A7Y7PQG2"/>
<gene>
    <name evidence="1" type="ORF">HW554_13175</name>
</gene>
<evidence type="ECO:0000313" key="2">
    <source>
        <dbReference type="Proteomes" id="UP000565521"/>
    </source>
</evidence>
<dbReference type="EMBL" id="JABKAU010000024">
    <property type="protein sequence ID" value="NVO32169.1"/>
    <property type="molecule type" value="Genomic_DNA"/>
</dbReference>
<dbReference type="Proteomes" id="UP000565521">
    <property type="component" value="Unassembled WGS sequence"/>
</dbReference>
<keyword evidence="2" id="KW-1185">Reference proteome</keyword>
<name>A0A7Y7PQG2_9BACT</name>
<sequence>MLLHLHDICLQYAPKAALVRLQFHRAPADMVAFQRSMQGIAQLVEQNTVAEGLIDLHGLPDLTIAQQLWIATHWLPRIAVPAVQHAAFIIPKNGLYNQMTVEVLHRAARHFISCEVQFFHMPHAALDWLLSFHDPTAQLALEQEWDAAWAASGRRVG</sequence>